<evidence type="ECO:0000313" key="3">
    <source>
        <dbReference type="Proteomes" id="UP000233551"/>
    </source>
</evidence>
<keyword evidence="1" id="KW-0732">Signal</keyword>
<evidence type="ECO:0000313" key="2">
    <source>
        <dbReference type="EMBL" id="PKI69145.1"/>
    </source>
</evidence>
<comment type="caution">
    <text evidence="2">The sequence shown here is derived from an EMBL/GenBank/DDBJ whole genome shotgun (WGS) entry which is preliminary data.</text>
</comment>
<feature type="signal peptide" evidence="1">
    <location>
        <begin position="1"/>
        <end position="36"/>
    </location>
</feature>
<accession>A0A2I0KKX8</accession>
<dbReference type="EMBL" id="PGOL01000521">
    <property type="protein sequence ID" value="PKI69145.1"/>
    <property type="molecule type" value="Genomic_DNA"/>
</dbReference>
<dbReference type="AlphaFoldDB" id="A0A2I0KKX8"/>
<proteinExistence type="predicted"/>
<reference evidence="2 3" key="1">
    <citation type="submission" date="2017-11" db="EMBL/GenBank/DDBJ databases">
        <title>De-novo sequencing of pomegranate (Punica granatum L.) genome.</title>
        <authorList>
            <person name="Akparov Z."/>
            <person name="Amiraslanov A."/>
            <person name="Hajiyeva S."/>
            <person name="Abbasov M."/>
            <person name="Kaur K."/>
            <person name="Hamwieh A."/>
            <person name="Solovyev V."/>
            <person name="Salamov A."/>
            <person name="Braich B."/>
            <person name="Kosarev P."/>
            <person name="Mahmoud A."/>
            <person name="Hajiyev E."/>
            <person name="Babayeva S."/>
            <person name="Izzatullayeva V."/>
            <person name="Mammadov A."/>
            <person name="Mammadov A."/>
            <person name="Sharifova S."/>
            <person name="Ojaghi J."/>
            <person name="Eynullazada K."/>
            <person name="Bayramov B."/>
            <person name="Abdulazimova A."/>
            <person name="Shahmuradov I."/>
        </authorList>
    </citation>
    <scope>NUCLEOTIDE SEQUENCE [LARGE SCALE GENOMIC DNA]</scope>
    <source>
        <strain evidence="3">cv. AG2017</strain>
        <tissue evidence="2">Leaf</tissue>
    </source>
</reference>
<keyword evidence="3" id="KW-1185">Reference proteome</keyword>
<organism evidence="2 3">
    <name type="scientific">Punica granatum</name>
    <name type="common">Pomegranate</name>
    <dbReference type="NCBI Taxonomy" id="22663"/>
    <lineage>
        <taxon>Eukaryota</taxon>
        <taxon>Viridiplantae</taxon>
        <taxon>Streptophyta</taxon>
        <taxon>Embryophyta</taxon>
        <taxon>Tracheophyta</taxon>
        <taxon>Spermatophyta</taxon>
        <taxon>Magnoliopsida</taxon>
        <taxon>eudicotyledons</taxon>
        <taxon>Gunneridae</taxon>
        <taxon>Pentapetalae</taxon>
        <taxon>rosids</taxon>
        <taxon>malvids</taxon>
        <taxon>Myrtales</taxon>
        <taxon>Lythraceae</taxon>
        <taxon>Punica</taxon>
    </lineage>
</organism>
<gene>
    <name evidence="2" type="ORF">CRG98_010460</name>
</gene>
<dbReference type="Proteomes" id="UP000233551">
    <property type="component" value="Unassembled WGS sequence"/>
</dbReference>
<sequence>MAVGKAPTKLSPSLPLLTLALLLLLLPLFHSLASQAADPSSLSSARSLFAFQRRAPQIPNCSELSSSSECAQKPQCRWCRSEALDDTCFSAAEARRLPHQIPWKVVRRYKLLVVCV</sequence>
<name>A0A2I0KKX8_PUNGR</name>
<dbReference type="PANTHER" id="PTHR36896:SF2">
    <property type="entry name" value="OS01G0729500 PROTEIN"/>
    <property type="match status" value="1"/>
</dbReference>
<protein>
    <submittedName>
        <fullName evidence="2">Uncharacterized protein</fullName>
    </submittedName>
</protein>
<evidence type="ECO:0000256" key="1">
    <source>
        <dbReference type="SAM" id="SignalP"/>
    </source>
</evidence>
<dbReference type="PANTHER" id="PTHR36896">
    <property type="entry name" value="OS01G0729500 PROTEIN"/>
    <property type="match status" value="1"/>
</dbReference>
<feature type="chain" id="PRO_5014134873" evidence="1">
    <location>
        <begin position="37"/>
        <end position="116"/>
    </location>
</feature>